<dbReference type="AlphaFoldDB" id="A0A6G1C4Y9"/>
<evidence type="ECO:0000256" key="1">
    <source>
        <dbReference type="SAM" id="MobiDB-lite"/>
    </source>
</evidence>
<evidence type="ECO:0000313" key="3">
    <source>
        <dbReference type="Proteomes" id="UP000479710"/>
    </source>
</evidence>
<dbReference type="Proteomes" id="UP000479710">
    <property type="component" value="Unassembled WGS sequence"/>
</dbReference>
<comment type="caution">
    <text evidence="2">The sequence shown here is derived from an EMBL/GenBank/DDBJ whole genome shotgun (WGS) entry which is preliminary data.</text>
</comment>
<proteinExistence type="predicted"/>
<dbReference type="EMBL" id="SPHZ02000010">
    <property type="protein sequence ID" value="KAF0895232.1"/>
    <property type="molecule type" value="Genomic_DNA"/>
</dbReference>
<feature type="region of interest" description="Disordered" evidence="1">
    <location>
        <begin position="32"/>
        <end position="76"/>
    </location>
</feature>
<gene>
    <name evidence="2" type="ORF">E2562_008570</name>
</gene>
<name>A0A6G1C4Y9_9ORYZ</name>
<protein>
    <submittedName>
        <fullName evidence="2">Uncharacterized protein</fullName>
    </submittedName>
</protein>
<accession>A0A6G1C4Y9</accession>
<organism evidence="2 3">
    <name type="scientific">Oryza meyeriana var. granulata</name>
    <dbReference type="NCBI Taxonomy" id="110450"/>
    <lineage>
        <taxon>Eukaryota</taxon>
        <taxon>Viridiplantae</taxon>
        <taxon>Streptophyta</taxon>
        <taxon>Embryophyta</taxon>
        <taxon>Tracheophyta</taxon>
        <taxon>Spermatophyta</taxon>
        <taxon>Magnoliopsida</taxon>
        <taxon>Liliopsida</taxon>
        <taxon>Poales</taxon>
        <taxon>Poaceae</taxon>
        <taxon>BOP clade</taxon>
        <taxon>Oryzoideae</taxon>
        <taxon>Oryzeae</taxon>
        <taxon>Oryzinae</taxon>
        <taxon>Oryza</taxon>
        <taxon>Oryza meyeriana</taxon>
    </lineage>
</organism>
<reference evidence="2 3" key="1">
    <citation type="submission" date="2019-11" db="EMBL/GenBank/DDBJ databases">
        <title>Whole genome sequence of Oryza granulata.</title>
        <authorList>
            <person name="Li W."/>
        </authorList>
    </citation>
    <scope>NUCLEOTIDE SEQUENCE [LARGE SCALE GENOMIC DNA]</scope>
    <source>
        <strain evidence="3">cv. Menghai</strain>
        <tissue evidence="2">Leaf</tissue>
    </source>
</reference>
<keyword evidence="3" id="KW-1185">Reference proteome</keyword>
<sequence length="97" mass="10260">MAAVHGTEAAQRGLLRVLRGAARWCTTSAVTGAARHGTATCRRHGPRRAAHERASRQGRTAWSTRGSGRSGERRVARRVAWHGIAQAAGPGGDVGLR</sequence>
<evidence type="ECO:0000313" key="2">
    <source>
        <dbReference type="EMBL" id="KAF0895232.1"/>
    </source>
</evidence>